<evidence type="ECO:0000256" key="1">
    <source>
        <dbReference type="SAM" id="MobiDB-lite"/>
    </source>
</evidence>
<sequence length="68" mass="7595">MESNHSQGNWLPAASLESPKQRQQMGGVRAIAVSDLSAIAEQLHGNHVIVMPRLFVDFIQQRNVLFPK</sequence>
<dbReference type="Proteomes" id="UP000324479">
    <property type="component" value="Unassembled WGS sequence"/>
</dbReference>
<accession>A0A5M6CWW6</accession>
<organism evidence="2 3">
    <name type="scientific">Roseiconus nitratireducens</name>
    <dbReference type="NCBI Taxonomy" id="2605748"/>
    <lineage>
        <taxon>Bacteria</taxon>
        <taxon>Pseudomonadati</taxon>
        <taxon>Planctomycetota</taxon>
        <taxon>Planctomycetia</taxon>
        <taxon>Pirellulales</taxon>
        <taxon>Pirellulaceae</taxon>
        <taxon>Roseiconus</taxon>
    </lineage>
</organism>
<dbReference type="EMBL" id="VWOX01000024">
    <property type="protein sequence ID" value="KAA5538880.1"/>
    <property type="molecule type" value="Genomic_DNA"/>
</dbReference>
<evidence type="ECO:0000313" key="3">
    <source>
        <dbReference type="Proteomes" id="UP000324479"/>
    </source>
</evidence>
<comment type="caution">
    <text evidence="2">The sequence shown here is derived from an EMBL/GenBank/DDBJ whole genome shotgun (WGS) entry which is preliminary data.</text>
</comment>
<keyword evidence="3" id="KW-1185">Reference proteome</keyword>
<proteinExistence type="predicted"/>
<dbReference type="RefSeq" id="WP_161604756.1">
    <property type="nucleotide sequence ID" value="NZ_VWOX01000024.1"/>
</dbReference>
<name>A0A5M6CWW6_9BACT</name>
<evidence type="ECO:0000313" key="2">
    <source>
        <dbReference type="EMBL" id="KAA5538880.1"/>
    </source>
</evidence>
<reference evidence="2 3" key="1">
    <citation type="submission" date="2019-08" db="EMBL/GenBank/DDBJ databases">
        <authorList>
            <person name="Dhanesh K."/>
            <person name="Kumar G."/>
            <person name="Sasikala C."/>
            <person name="Venkata Ramana C."/>
        </authorList>
    </citation>
    <scope>NUCLEOTIDE SEQUENCE [LARGE SCALE GENOMIC DNA]</scope>
    <source>
        <strain evidence="2 3">JC645</strain>
    </source>
</reference>
<gene>
    <name evidence="2" type="ORF">FYK55_25935</name>
</gene>
<protein>
    <submittedName>
        <fullName evidence="2">Uncharacterized protein</fullName>
    </submittedName>
</protein>
<dbReference type="AlphaFoldDB" id="A0A5M6CWW6"/>
<feature type="region of interest" description="Disordered" evidence="1">
    <location>
        <begin position="1"/>
        <end position="22"/>
    </location>
</feature>